<protein>
    <submittedName>
        <fullName evidence="3">LigA protein</fullName>
    </submittedName>
</protein>
<dbReference type="Gene3D" id="3.40.1190.20">
    <property type="match status" value="1"/>
</dbReference>
<feature type="domain" description="Carbohydrate kinase PfkB" evidence="2">
    <location>
        <begin position="33"/>
        <end position="245"/>
    </location>
</feature>
<reference evidence="3 4" key="1">
    <citation type="submission" date="2009-02" db="EMBL/GenBank/DDBJ databases">
        <title>Annotation of Streptomyces hygroscopicus strain ATCC 53653.</title>
        <authorList>
            <consortium name="The Broad Institute Genome Sequencing Platform"/>
            <consortium name="Broad Institute Microbial Sequencing Center"/>
            <person name="Fischbach M."/>
            <person name="Godfrey P."/>
            <person name="Ward D."/>
            <person name="Young S."/>
            <person name="Zeng Q."/>
            <person name="Koehrsen M."/>
            <person name="Alvarado L."/>
            <person name="Berlin A.M."/>
            <person name="Bochicchio J."/>
            <person name="Borenstein D."/>
            <person name="Chapman S.B."/>
            <person name="Chen Z."/>
            <person name="Engels R."/>
            <person name="Freedman E."/>
            <person name="Gellesch M."/>
            <person name="Goldberg J."/>
            <person name="Griggs A."/>
            <person name="Gujja S."/>
            <person name="Heilman E.R."/>
            <person name="Heiman D.I."/>
            <person name="Hepburn T.A."/>
            <person name="Howarth C."/>
            <person name="Jen D."/>
            <person name="Larson L."/>
            <person name="Lewis B."/>
            <person name="Mehta T."/>
            <person name="Park D."/>
            <person name="Pearson M."/>
            <person name="Richards J."/>
            <person name="Roberts A."/>
            <person name="Saif S."/>
            <person name="Shea T.D."/>
            <person name="Shenoy N."/>
            <person name="Sisk P."/>
            <person name="Stolte C."/>
            <person name="Sykes S.N."/>
            <person name="Thomson T."/>
            <person name="Walk T."/>
            <person name="White J."/>
            <person name="Yandava C."/>
            <person name="Straight P."/>
            <person name="Clardy J."/>
            <person name="Hung D."/>
            <person name="Kolter R."/>
            <person name="Mekalanos J."/>
            <person name="Walker S."/>
            <person name="Walsh C.T."/>
            <person name="Wieland-Brown L.C."/>
            <person name="Haas B."/>
            <person name="Nusbaum C."/>
            <person name="Birren B."/>
        </authorList>
    </citation>
    <scope>NUCLEOTIDE SEQUENCE [LARGE SCALE GENOMIC DNA]</scope>
    <source>
        <strain evidence="3 4">ATCC 53653</strain>
    </source>
</reference>
<evidence type="ECO:0000259" key="2">
    <source>
        <dbReference type="Pfam" id="PF00294"/>
    </source>
</evidence>
<dbReference type="InterPro" id="IPR029056">
    <property type="entry name" value="Ribokinase-like"/>
</dbReference>
<dbReference type="AlphaFoldDB" id="D9WCG7"/>
<accession>D9WCG7</accession>
<organism evidence="3 4">
    <name type="scientific">Streptomyces himastatinicus ATCC 53653</name>
    <dbReference type="NCBI Taxonomy" id="457427"/>
    <lineage>
        <taxon>Bacteria</taxon>
        <taxon>Bacillati</taxon>
        <taxon>Actinomycetota</taxon>
        <taxon>Actinomycetes</taxon>
        <taxon>Kitasatosporales</taxon>
        <taxon>Streptomycetaceae</taxon>
        <taxon>Streptomyces</taxon>
        <taxon>Streptomyces violaceusniger group</taxon>
    </lineage>
</organism>
<dbReference type="InterPro" id="IPR011611">
    <property type="entry name" value="PfkB_dom"/>
</dbReference>
<feature type="compositionally biased region" description="Basic residues" evidence="1">
    <location>
        <begin position="266"/>
        <end position="291"/>
    </location>
</feature>
<gene>
    <name evidence="3" type="ORF">SSOG_00626</name>
</gene>
<dbReference type="Pfam" id="PF00294">
    <property type="entry name" value="PfkB"/>
    <property type="match status" value="1"/>
</dbReference>
<dbReference type="Proteomes" id="UP000003963">
    <property type="component" value="Unassembled WGS sequence"/>
</dbReference>
<evidence type="ECO:0000256" key="1">
    <source>
        <dbReference type="SAM" id="MobiDB-lite"/>
    </source>
</evidence>
<dbReference type="RefSeq" id="WP_009712736.1">
    <property type="nucleotide sequence ID" value="NZ_GG657754.1"/>
</dbReference>
<keyword evidence="4" id="KW-1185">Reference proteome</keyword>
<dbReference type="PANTHER" id="PTHR47098">
    <property type="entry name" value="PROTEIN MAK32"/>
    <property type="match status" value="1"/>
</dbReference>
<dbReference type="OrthoDB" id="9813569at2"/>
<dbReference type="STRING" id="457427.SSOG_00626"/>
<evidence type="ECO:0000313" key="3">
    <source>
        <dbReference type="EMBL" id="EFL20914.1"/>
    </source>
</evidence>
<proteinExistence type="predicted"/>
<dbReference type="HOGENOM" id="CLU_849721_0_0_11"/>
<dbReference type="PANTHER" id="PTHR47098:SF2">
    <property type="entry name" value="PROTEIN MAK32"/>
    <property type="match status" value="1"/>
</dbReference>
<evidence type="ECO:0000313" key="4">
    <source>
        <dbReference type="Proteomes" id="UP000003963"/>
    </source>
</evidence>
<name>D9WCG7_9ACTN</name>
<dbReference type="SUPFAM" id="SSF53613">
    <property type="entry name" value="Ribokinase-like"/>
    <property type="match status" value="1"/>
</dbReference>
<dbReference type="EMBL" id="GG657754">
    <property type="protein sequence ID" value="EFL20914.1"/>
    <property type="molecule type" value="Genomic_DNA"/>
</dbReference>
<feature type="region of interest" description="Disordered" evidence="1">
    <location>
        <begin position="266"/>
        <end position="327"/>
    </location>
</feature>
<sequence>MTTHHGPAARDGSPGYAVLGHLIIDDLVFADGSEVRGMLGGAGLYAALGAALVGERPAGLVSGVGRDLSRTALDRIAAGRISTAGLTVAGEHTPRSRVVYDDDGARTETPLLGPDHFRTMAPRVADTPAAWDSLRGVYLFAGTDPRDWEHVTAYAEAMGCRLLWEIAADVCVPEHFDAVRALLGHVDIFSANLAEARALCALDQPEDCVATLLKAGAARVGLRMGAAGALVADGRDVWHIGAAPSGPVAEPHRGGQLPQRRAAVRLRRHRRPRTRGPPRRRRGVVRHRAARTARAVRPYGGRTGRPGRPARPVDRRSSFVTQHLEPA</sequence>